<feature type="transmembrane region" description="Helical" evidence="6">
    <location>
        <begin position="77"/>
        <end position="96"/>
    </location>
</feature>
<keyword evidence="4 6" id="KW-1133">Transmembrane helix</keyword>
<feature type="transmembrane region" description="Helical" evidence="6">
    <location>
        <begin position="267"/>
        <end position="294"/>
    </location>
</feature>
<dbReference type="GO" id="GO:0005886">
    <property type="term" value="C:plasma membrane"/>
    <property type="evidence" value="ECO:0007669"/>
    <property type="project" value="UniProtKB-SubCell"/>
</dbReference>
<dbReference type="InterPro" id="IPR043428">
    <property type="entry name" value="LivM-like"/>
</dbReference>
<keyword evidence="5 6" id="KW-0472">Membrane</keyword>
<evidence type="ECO:0000256" key="2">
    <source>
        <dbReference type="ARBA" id="ARBA00022475"/>
    </source>
</evidence>
<comment type="subcellular location">
    <subcellularLocation>
        <location evidence="1">Cell membrane</location>
        <topology evidence="1">Multi-pass membrane protein</topology>
    </subcellularLocation>
</comment>
<proteinExistence type="predicted"/>
<evidence type="ECO:0000256" key="5">
    <source>
        <dbReference type="ARBA" id="ARBA00023136"/>
    </source>
</evidence>
<name>A0A560LCV0_9BRAD</name>
<organism evidence="7 8">
    <name type="scientific">Bradyrhizobium macuxiense</name>
    <dbReference type="NCBI Taxonomy" id="1755647"/>
    <lineage>
        <taxon>Bacteria</taxon>
        <taxon>Pseudomonadati</taxon>
        <taxon>Pseudomonadota</taxon>
        <taxon>Alphaproteobacteria</taxon>
        <taxon>Hyphomicrobiales</taxon>
        <taxon>Nitrobacteraceae</taxon>
        <taxon>Bradyrhizobium</taxon>
    </lineage>
</organism>
<sequence length="355" mass="37738">MSTVGTETIEGFSSSREIAQSARDRLRAGSVVVLLAALTAIPLVANDYWLNAVLIPFLIMSLTALGLNLLMGYAGQASLGSGGFMSVGAYATYNLLLRLPELPLPVSLLLGGVISGLVGVIAGLPSLRIKGFYLVASTLATQFLLEWLFNQYGWFSNYSTSSSISAPRLAFLGHDLSSPTGRYLLTLATVVVVTATAVRLVRSQTGRTWMAIRDMDTAASVIGVPVSAGKLKAFFVSSLVIGIAGALWAFAYLGTVDARSFNLDRSFQVMFAIIIGGMGSISGNFLGAAFMIFLPILLDHLGSGVFGGAIDPGQLENFQKALFGALIVWFLIKEPRGLAALLSRAWTQLVSRINR</sequence>
<evidence type="ECO:0000313" key="7">
    <source>
        <dbReference type="EMBL" id="TWB93185.1"/>
    </source>
</evidence>
<dbReference type="Proteomes" id="UP000321304">
    <property type="component" value="Unassembled WGS sequence"/>
</dbReference>
<evidence type="ECO:0000313" key="8">
    <source>
        <dbReference type="Proteomes" id="UP000321304"/>
    </source>
</evidence>
<keyword evidence="8" id="KW-1185">Reference proteome</keyword>
<feature type="transmembrane region" description="Helical" evidence="6">
    <location>
        <begin position="51"/>
        <end position="70"/>
    </location>
</feature>
<evidence type="ECO:0000256" key="1">
    <source>
        <dbReference type="ARBA" id="ARBA00004651"/>
    </source>
</evidence>
<dbReference type="PANTHER" id="PTHR30482">
    <property type="entry name" value="HIGH-AFFINITY BRANCHED-CHAIN AMINO ACID TRANSPORT SYSTEM PERMEASE"/>
    <property type="match status" value="1"/>
</dbReference>
<dbReference type="EMBL" id="VITY01000011">
    <property type="protein sequence ID" value="TWB93185.1"/>
    <property type="molecule type" value="Genomic_DNA"/>
</dbReference>
<feature type="transmembrane region" description="Helical" evidence="6">
    <location>
        <begin position="102"/>
        <end position="124"/>
    </location>
</feature>
<reference evidence="7 8" key="1">
    <citation type="submission" date="2019-06" db="EMBL/GenBank/DDBJ databases">
        <title>Genomic Encyclopedia of Type Strains, Phase IV (KMG-V): Genome sequencing to study the core and pangenomes of soil and plant-associated prokaryotes.</title>
        <authorList>
            <person name="Whitman W."/>
        </authorList>
    </citation>
    <scope>NUCLEOTIDE SEQUENCE [LARGE SCALE GENOMIC DNA]</scope>
    <source>
        <strain evidence="7 8">BR 10355</strain>
    </source>
</reference>
<dbReference type="GO" id="GO:0015658">
    <property type="term" value="F:branched-chain amino acid transmembrane transporter activity"/>
    <property type="evidence" value="ECO:0007669"/>
    <property type="project" value="InterPro"/>
</dbReference>
<evidence type="ECO:0000256" key="6">
    <source>
        <dbReference type="SAM" id="Phobius"/>
    </source>
</evidence>
<protein>
    <submittedName>
        <fullName evidence="7">Amino acid/amide ABC transporter membrane protein 2 (HAAT family)</fullName>
    </submittedName>
</protein>
<dbReference type="Pfam" id="PF02653">
    <property type="entry name" value="BPD_transp_2"/>
    <property type="match status" value="1"/>
</dbReference>
<comment type="caution">
    <text evidence="7">The sequence shown here is derived from an EMBL/GenBank/DDBJ whole genome shotgun (WGS) entry which is preliminary data.</text>
</comment>
<dbReference type="PANTHER" id="PTHR30482:SF5">
    <property type="entry name" value="ABC TRANSPORTER PERMEASE PROTEIN"/>
    <property type="match status" value="1"/>
</dbReference>
<feature type="transmembrane region" description="Helical" evidence="6">
    <location>
        <begin position="233"/>
        <end position="255"/>
    </location>
</feature>
<feature type="transmembrane region" description="Helical" evidence="6">
    <location>
        <begin position="131"/>
        <end position="149"/>
    </location>
</feature>
<dbReference type="CDD" id="cd06581">
    <property type="entry name" value="TM_PBP1_LivM_like"/>
    <property type="match status" value="1"/>
</dbReference>
<dbReference type="OrthoDB" id="9814461at2"/>
<feature type="transmembrane region" description="Helical" evidence="6">
    <location>
        <begin position="183"/>
        <end position="201"/>
    </location>
</feature>
<gene>
    <name evidence="7" type="ORF">FBZ93_111224</name>
</gene>
<keyword evidence="2" id="KW-1003">Cell membrane</keyword>
<evidence type="ECO:0000256" key="3">
    <source>
        <dbReference type="ARBA" id="ARBA00022692"/>
    </source>
</evidence>
<keyword evidence="3 6" id="KW-0812">Transmembrane</keyword>
<evidence type="ECO:0000256" key="4">
    <source>
        <dbReference type="ARBA" id="ARBA00022989"/>
    </source>
</evidence>
<dbReference type="RefSeq" id="WP_146990324.1">
    <property type="nucleotide sequence ID" value="NZ_VITY01000011.1"/>
</dbReference>
<accession>A0A560LCV0</accession>
<feature type="transmembrane region" description="Helical" evidence="6">
    <location>
        <begin position="26"/>
        <end position="45"/>
    </location>
</feature>
<dbReference type="InterPro" id="IPR001851">
    <property type="entry name" value="ABC_transp_permease"/>
</dbReference>
<dbReference type="AlphaFoldDB" id="A0A560LCV0"/>